<feature type="domain" description="Response regulatory" evidence="4">
    <location>
        <begin position="2"/>
        <end position="115"/>
    </location>
</feature>
<gene>
    <name evidence="6" type="ORF">GR217_35345</name>
</gene>
<dbReference type="Pfam" id="PF00072">
    <property type="entry name" value="Response_reg"/>
    <property type="match status" value="1"/>
</dbReference>
<dbReference type="PROSITE" id="PS50110">
    <property type="entry name" value="RESPONSE_REGULATORY"/>
    <property type="match status" value="1"/>
</dbReference>
<dbReference type="Gene3D" id="3.40.50.2300">
    <property type="match status" value="1"/>
</dbReference>
<dbReference type="InterPro" id="IPR001789">
    <property type="entry name" value="Sig_transdc_resp-reg_receiver"/>
</dbReference>
<dbReference type="InterPro" id="IPR011006">
    <property type="entry name" value="CheY-like_superfamily"/>
</dbReference>
<evidence type="ECO:0000256" key="3">
    <source>
        <dbReference type="PROSITE-ProRule" id="PRU01091"/>
    </source>
</evidence>
<dbReference type="PROSITE" id="PS51755">
    <property type="entry name" value="OMPR_PHOB"/>
    <property type="match status" value="1"/>
</dbReference>
<dbReference type="GO" id="GO:0006355">
    <property type="term" value="P:regulation of DNA-templated transcription"/>
    <property type="evidence" value="ECO:0007669"/>
    <property type="project" value="InterPro"/>
</dbReference>
<dbReference type="PANTHER" id="PTHR48111:SF36">
    <property type="entry name" value="TRANSCRIPTIONAL REGULATORY PROTEIN CUTR"/>
    <property type="match status" value="1"/>
</dbReference>
<evidence type="ECO:0000313" key="6">
    <source>
        <dbReference type="EMBL" id="NEI52877.1"/>
    </source>
</evidence>
<accession>A0AAE4YX17</accession>
<dbReference type="SMART" id="SM00862">
    <property type="entry name" value="Trans_reg_C"/>
    <property type="match status" value="1"/>
</dbReference>
<dbReference type="PANTHER" id="PTHR48111">
    <property type="entry name" value="REGULATOR OF RPOS"/>
    <property type="match status" value="1"/>
</dbReference>
<name>A0AAE4YX17_9HYPH</name>
<dbReference type="CDD" id="cd00383">
    <property type="entry name" value="trans_reg_C"/>
    <property type="match status" value="1"/>
</dbReference>
<dbReference type="SUPFAM" id="SSF46894">
    <property type="entry name" value="C-terminal effector domain of the bipartite response regulators"/>
    <property type="match status" value="1"/>
</dbReference>
<dbReference type="InterPro" id="IPR039420">
    <property type="entry name" value="WalR-like"/>
</dbReference>
<keyword evidence="2" id="KW-0597">Phosphoprotein</keyword>
<dbReference type="SUPFAM" id="SSF52172">
    <property type="entry name" value="CheY-like"/>
    <property type="match status" value="1"/>
</dbReference>
<proteinExistence type="predicted"/>
<dbReference type="Proteomes" id="UP000661163">
    <property type="component" value="Unassembled WGS sequence"/>
</dbReference>
<dbReference type="GO" id="GO:0000156">
    <property type="term" value="F:phosphorelay response regulator activity"/>
    <property type="evidence" value="ECO:0007669"/>
    <property type="project" value="TreeGrafter"/>
</dbReference>
<evidence type="ECO:0000256" key="2">
    <source>
        <dbReference type="PROSITE-ProRule" id="PRU00169"/>
    </source>
</evidence>
<dbReference type="AlphaFoldDB" id="A0AAE4YX17"/>
<feature type="DNA-binding region" description="OmpR/PhoB-type" evidence="3">
    <location>
        <begin position="122"/>
        <end position="215"/>
    </location>
</feature>
<dbReference type="GO" id="GO:0032993">
    <property type="term" value="C:protein-DNA complex"/>
    <property type="evidence" value="ECO:0007669"/>
    <property type="project" value="TreeGrafter"/>
</dbReference>
<dbReference type="GO" id="GO:0005829">
    <property type="term" value="C:cytosol"/>
    <property type="evidence" value="ECO:0007669"/>
    <property type="project" value="TreeGrafter"/>
</dbReference>
<protein>
    <submittedName>
        <fullName evidence="6">Response regulator</fullName>
    </submittedName>
</protein>
<evidence type="ECO:0000259" key="5">
    <source>
        <dbReference type="PROSITE" id="PS51755"/>
    </source>
</evidence>
<feature type="modified residue" description="4-aspartylphosphate" evidence="2">
    <location>
        <position position="51"/>
    </location>
</feature>
<dbReference type="EMBL" id="WUFC01000050">
    <property type="protein sequence ID" value="NEI52877.1"/>
    <property type="molecule type" value="Genomic_DNA"/>
</dbReference>
<dbReference type="GO" id="GO:0000976">
    <property type="term" value="F:transcription cis-regulatory region binding"/>
    <property type="evidence" value="ECO:0007669"/>
    <property type="project" value="TreeGrafter"/>
</dbReference>
<dbReference type="InterPro" id="IPR016032">
    <property type="entry name" value="Sig_transdc_resp-reg_C-effctor"/>
</dbReference>
<dbReference type="SMART" id="SM00448">
    <property type="entry name" value="REC"/>
    <property type="match status" value="1"/>
</dbReference>
<dbReference type="Gene3D" id="1.10.10.10">
    <property type="entry name" value="Winged helix-like DNA-binding domain superfamily/Winged helix DNA-binding domain"/>
    <property type="match status" value="1"/>
</dbReference>
<dbReference type="InterPro" id="IPR001867">
    <property type="entry name" value="OmpR/PhoB-type_DNA-bd"/>
</dbReference>
<evidence type="ECO:0000256" key="1">
    <source>
        <dbReference type="ARBA" id="ARBA00023125"/>
    </source>
</evidence>
<reference evidence="6 7" key="1">
    <citation type="submission" date="2019-12" db="EMBL/GenBank/DDBJ databases">
        <title>Rhizobium genotypes associated with high levels of biological nitrogen fixation by grain legumes in a temperate-maritime cropping system.</title>
        <authorList>
            <person name="Maluk M."/>
            <person name="Francesc Ferrando Molina F."/>
            <person name="Lopez Del Egido L."/>
            <person name="Lafos M."/>
            <person name="Langarica-Fuentes A."/>
            <person name="Gebre Yohannes G."/>
            <person name="Young M.W."/>
            <person name="Martin P."/>
            <person name="Gantlett R."/>
            <person name="Kenicer G."/>
            <person name="Hawes C."/>
            <person name="Begg G.S."/>
            <person name="Quilliam R.S."/>
            <person name="Squire G.R."/>
            <person name="Poole P.S."/>
            <person name="Young P.W."/>
            <person name="Iannetta P.M."/>
            <person name="James E.K."/>
        </authorList>
    </citation>
    <scope>NUCLEOTIDE SEQUENCE [LARGE SCALE GENOMIC DNA]</scope>
    <source>
        <strain evidence="6 7">JHI985</strain>
    </source>
</reference>
<dbReference type="RefSeq" id="WP_018497402.1">
    <property type="nucleotide sequence ID" value="NZ_WUFC01000050.1"/>
</dbReference>
<sequence length="216" mass="23792">MRILLIEDDEAIGSAVQGHIMAAGHAIDWAKTLFQARKYESTGFYELILLDVSLPDGNGIDYLRNRRQSYPTATIVMTARSEISNRIKVLSAGADEYMGKPFSMSELSARIAAVCQDGSLRHRVLATGGLNICLADRRLQRDGEAVDLTAGEWAVLDCLLHRPGVVVSEGTIEGVVYDFSEIDGNAVELCISRLRKKIGRRRIETIPGLGYRLVLN</sequence>
<evidence type="ECO:0000313" key="7">
    <source>
        <dbReference type="Proteomes" id="UP000661163"/>
    </source>
</evidence>
<comment type="caution">
    <text evidence="6">The sequence shown here is derived from an EMBL/GenBank/DDBJ whole genome shotgun (WGS) entry which is preliminary data.</text>
</comment>
<dbReference type="InterPro" id="IPR036388">
    <property type="entry name" value="WH-like_DNA-bd_sf"/>
</dbReference>
<evidence type="ECO:0000259" key="4">
    <source>
        <dbReference type="PROSITE" id="PS50110"/>
    </source>
</evidence>
<keyword evidence="1 3" id="KW-0238">DNA-binding</keyword>
<organism evidence="6 7">
    <name type="scientific">Rhizobium ruizarguesonis</name>
    <dbReference type="NCBI Taxonomy" id="2081791"/>
    <lineage>
        <taxon>Bacteria</taxon>
        <taxon>Pseudomonadati</taxon>
        <taxon>Pseudomonadota</taxon>
        <taxon>Alphaproteobacteria</taxon>
        <taxon>Hyphomicrobiales</taxon>
        <taxon>Rhizobiaceae</taxon>
        <taxon>Rhizobium/Agrobacterium group</taxon>
        <taxon>Rhizobium</taxon>
    </lineage>
</organism>
<feature type="domain" description="OmpR/PhoB-type" evidence="5">
    <location>
        <begin position="122"/>
        <end position="215"/>
    </location>
</feature>
<dbReference type="Pfam" id="PF00486">
    <property type="entry name" value="Trans_reg_C"/>
    <property type="match status" value="1"/>
</dbReference>